<dbReference type="SUPFAM" id="SSF55486">
    <property type="entry name" value="Metalloproteases ('zincins'), catalytic domain"/>
    <property type="match status" value="1"/>
</dbReference>
<reference evidence="1 2" key="1">
    <citation type="submission" date="2019-06" db="EMBL/GenBank/DDBJ databases">
        <title>Sequencing the genomes of 1000 actinobacteria strains.</title>
        <authorList>
            <person name="Klenk H.-P."/>
        </authorList>
    </citation>
    <scope>NUCLEOTIDE SEQUENCE [LARGE SCALE GENOMIC DNA]</scope>
    <source>
        <strain evidence="1 2">DSM 45671</strain>
    </source>
</reference>
<name>A0A561SP69_9PSEU</name>
<dbReference type="EMBL" id="VIWU01000001">
    <property type="protein sequence ID" value="TWF76645.1"/>
    <property type="molecule type" value="Genomic_DNA"/>
</dbReference>
<dbReference type="OrthoDB" id="4527203at2"/>
<gene>
    <name evidence="1" type="ORF">FHX44_112540</name>
</gene>
<sequence>MSAPNYELAPPPTPVDGLLAVPIHIQDVQATVSFDGAASIGRADVTLTYEIGPTTGSPLLDLRQTIGQVWVDGTPTDPSDLAARNVGAGSFSTVRVLDAVQDAGSVHTLRVAYQLGPPDSELGGSYPPVLAWSPGPRLRWTFGMSDLNAGRYLEAWLPSNLIWDRFPIRLDVEVTGTLAAHSIITNGMVTALGANHWSVQFPDHFAPLSHLLEIRASNTVESVTGSVTLPLTGQVAIEAWKLTGDPENLAARIADAAGFLIANETDYGPYLDDRFVFFFHGAGGGMEYAGATTTSVPALGHETFHSWFARGVTPASQADAWWDEAFTTFHDAGADDTEPFDFLDAPVELCSRLPFQRRTPGNAYADGSRFFRGVAATVGVATLRAVMRSVYERHRGGPLSTAALEEDLVARTGAASLVDAFHRFVYGFADPSPVPRLWLRDAPGHTGADVWGGEFWNSPDLWIRHADDGGTAHQSPESGQDNWFHARVRNDAAGAACRHFVVTFAVKQFAGTQFAYPGDFLPAIAASAAFDLAPGEERVVAARWPWEHVPPSGTHLCLLAAAIARSDHPAVGTHVWEQANLAQKNLTVVDLAPGEFLIVPVMIGNLRGNAQPALEVLQTEDAPLADVALVHRVRGFFVRPEGLRPLAVPAVRPRERRLMDCGGAEPIAEEYVGGVLRSTQPQRVARRFPGAVELPLKAKPRIRVPVALPADAPTTVGLKITAPSDAHPGASFMVHLVQHDGTRLVGGVAVEVHTPGAHREAT</sequence>
<dbReference type="AlphaFoldDB" id="A0A561SP69"/>
<dbReference type="Proteomes" id="UP000321261">
    <property type="component" value="Unassembled WGS sequence"/>
</dbReference>
<dbReference type="RefSeq" id="WP_147255955.1">
    <property type="nucleotide sequence ID" value="NZ_VIWU01000001.1"/>
</dbReference>
<dbReference type="InterPro" id="IPR027268">
    <property type="entry name" value="Peptidase_M4/M1_CTD_sf"/>
</dbReference>
<protein>
    <recommendedName>
        <fullName evidence="3">Peptidase M1 membrane alanine aminopeptidase domain-containing protein</fullName>
    </recommendedName>
</protein>
<evidence type="ECO:0000313" key="2">
    <source>
        <dbReference type="Proteomes" id="UP000321261"/>
    </source>
</evidence>
<evidence type="ECO:0000313" key="1">
    <source>
        <dbReference type="EMBL" id="TWF76645.1"/>
    </source>
</evidence>
<keyword evidence="2" id="KW-1185">Reference proteome</keyword>
<proteinExistence type="predicted"/>
<evidence type="ECO:0008006" key="3">
    <source>
        <dbReference type="Google" id="ProtNLM"/>
    </source>
</evidence>
<comment type="caution">
    <text evidence="1">The sequence shown here is derived from an EMBL/GenBank/DDBJ whole genome shotgun (WGS) entry which is preliminary data.</text>
</comment>
<organism evidence="1 2">
    <name type="scientific">Pseudonocardia hierapolitana</name>
    <dbReference type="NCBI Taxonomy" id="1128676"/>
    <lineage>
        <taxon>Bacteria</taxon>
        <taxon>Bacillati</taxon>
        <taxon>Actinomycetota</taxon>
        <taxon>Actinomycetes</taxon>
        <taxon>Pseudonocardiales</taxon>
        <taxon>Pseudonocardiaceae</taxon>
        <taxon>Pseudonocardia</taxon>
    </lineage>
</organism>
<dbReference type="Gene3D" id="1.10.390.10">
    <property type="entry name" value="Neutral Protease Domain 2"/>
    <property type="match status" value="1"/>
</dbReference>
<accession>A0A561SP69</accession>